<protein>
    <recommendedName>
        <fullName evidence="4">RNI-like protein</fullName>
    </recommendedName>
</protein>
<dbReference type="KEGG" id="fcy:FRACYDRAFT_265309"/>
<keyword evidence="3" id="KW-1185">Reference proteome</keyword>
<evidence type="ECO:0000313" key="3">
    <source>
        <dbReference type="Proteomes" id="UP000095751"/>
    </source>
</evidence>
<dbReference type="SUPFAM" id="SSF52047">
    <property type="entry name" value="RNI-like"/>
    <property type="match status" value="1"/>
</dbReference>
<dbReference type="InParanoid" id="A0A1E7ELZ0"/>
<dbReference type="InterPro" id="IPR032675">
    <property type="entry name" value="LRR_dom_sf"/>
</dbReference>
<name>A0A1E7ELZ0_9STRA</name>
<feature type="region of interest" description="Disordered" evidence="1">
    <location>
        <begin position="443"/>
        <end position="468"/>
    </location>
</feature>
<gene>
    <name evidence="2" type="ORF">FRACYDRAFT_265309</name>
</gene>
<dbReference type="AlphaFoldDB" id="A0A1E7ELZ0"/>
<evidence type="ECO:0008006" key="4">
    <source>
        <dbReference type="Google" id="ProtNLM"/>
    </source>
</evidence>
<organism evidence="2 3">
    <name type="scientific">Fragilariopsis cylindrus CCMP1102</name>
    <dbReference type="NCBI Taxonomy" id="635003"/>
    <lineage>
        <taxon>Eukaryota</taxon>
        <taxon>Sar</taxon>
        <taxon>Stramenopiles</taxon>
        <taxon>Ochrophyta</taxon>
        <taxon>Bacillariophyta</taxon>
        <taxon>Bacillariophyceae</taxon>
        <taxon>Bacillariophycidae</taxon>
        <taxon>Bacillariales</taxon>
        <taxon>Bacillariaceae</taxon>
        <taxon>Fragilariopsis</taxon>
    </lineage>
</organism>
<sequence>MTVTIVPVAPAPASSSDRDGSFRNLLNKIPDEIRRKLITLSLNSIPKEVAFTDGIIVIFILVKVGMVDLDNLANNRIGFNVDTDDRKKWTCGVDDDGRIIRLAIGKLFYGDLPAFDLPVIIQYLERLTDLTLVRCRSLPTKALTNLQHLKTLSLNQCGDLLDNFPAQMELLHLENLAVNDCRLSQASSFLTWMTTKLPWLKSLEFSFIRTKNEVAIIFGTLSASNAVCFQDTIKNLEFYAMHLNDQDLETLVLDILPSFPNISSLNLFANEIHSIKPILDRIKDDVTFSPSKSIRIMNLINNPITEKMKKYPMEKDAFLSFLRVFKTIHNLGSSGSCCCEHGCDDLYGSDIEFALRINHAGRSLVEFDEGDNNDKGRAVPLSLWPTLLERSYAKSGQDGIYQYCCEEQKLNENATGLYYLLRAGPALIGRPELGSGTVGYEVADNDASLSNDDKSKKKGKNSLKRKRP</sequence>
<reference evidence="2 3" key="1">
    <citation type="submission" date="2016-09" db="EMBL/GenBank/DDBJ databases">
        <title>Extensive genetic diversity and differential bi-allelic expression allows diatom success in the polar Southern Ocean.</title>
        <authorList>
            <consortium name="DOE Joint Genome Institute"/>
            <person name="Mock T."/>
            <person name="Otillar R.P."/>
            <person name="Strauss J."/>
            <person name="Dupont C."/>
            <person name="Frickenhaus S."/>
            <person name="Maumus F."/>
            <person name="Mcmullan M."/>
            <person name="Sanges R."/>
            <person name="Schmutz J."/>
            <person name="Toseland A."/>
            <person name="Valas R."/>
            <person name="Veluchamy A."/>
            <person name="Ward B.J."/>
            <person name="Allen A."/>
            <person name="Barry K."/>
            <person name="Falciatore A."/>
            <person name="Ferrante M."/>
            <person name="Fortunato A.E."/>
            <person name="Gloeckner G."/>
            <person name="Gruber A."/>
            <person name="Hipkin R."/>
            <person name="Janech M."/>
            <person name="Kroth P."/>
            <person name="Leese F."/>
            <person name="Lindquist E."/>
            <person name="Lyon B.R."/>
            <person name="Martin J."/>
            <person name="Mayer C."/>
            <person name="Parker M."/>
            <person name="Quesneville H."/>
            <person name="Raymond J."/>
            <person name="Uhlig C."/>
            <person name="Valentin K.U."/>
            <person name="Worden A.Z."/>
            <person name="Armbrust E.V."/>
            <person name="Bowler C."/>
            <person name="Green B."/>
            <person name="Moulton V."/>
            <person name="Van Oosterhout C."/>
            <person name="Grigoriev I."/>
        </authorList>
    </citation>
    <scope>NUCLEOTIDE SEQUENCE [LARGE SCALE GENOMIC DNA]</scope>
    <source>
        <strain evidence="2 3">CCMP1102</strain>
    </source>
</reference>
<evidence type="ECO:0000313" key="2">
    <source>
        <dbReference type="EMBL" id="OEU06938.1"/>
    </source>
</evidence>
<dbReference type="Gene3D" id="3.80.10.10">
    <property type="entry name" value="Ribonuclease Inhibitor"/>
    <property type="match status" value="1"/>
</dbReference>
<feature type="compositionally biased region" description="Basic residues" evidence="1">
    <location>
        <begin position="456"/>
        <end position="468"/>
    </location>
</feature>
<proteinExistence type="predicted"/>
<dbReference type="OrthoDB" id="53472at2759"/>
<evidence type="ECO:0000256" key="1">
    <source>
        <dbReference type="SAM" id="MobiDB-lite"/>
    </source>
</evidence>
<dbReference type="EMBL" id="KV784394">
    <property type="protein sequence ID" value="OEU06938.1"/>
    <property type="molecule type" value="Genomic_DNA"/>
</dbReference>
<accession>A0A1E7ELZ0</accession>
<dbReference type="Proteomes" id="UP000095751">
    <property type="component" value="Unassembled WGS sequence"/>
</dbReference>